<proteinExistence type="predicted"/>
<name>A0A8J2HBV2_COTCN</name>
<evidence type="ECO:0000256" key="1">
    <source>
        <dbReference type="SAM" id="MobiDB-lite"/>
    </source>
</evidence>
<dbReference type="EMBL" id="CAJNRD030001119">
    <property type="protein sequence ID" value="CAG5087179.1"/>
    <property type="molecule type" value="Genomic_DNA"/>
</dbReference>
<gene>
    <name evidence="2" type="ORF">HICCMSTLAB_LOCUS4439</name>
</gene>
<reference evidence="2" key="1">
    <citation type="submission" date="2021-04" db="EMBL/GenBank/DDBJ databases">
        <authorList>
            <person name="Chebbi M.A.C M."/>
        </authorList>
    </citation>
    <scope>NUCLEOTIDE SEQUENCE</scope>
</reference>
<accession>A0A8J2HBV2</accession>
<comment type="caution">
    <text evidence="2">The sequence shown here is derived from an EMBL/GenBank/DDBJ whole genome shotgun (WGS) entry which is preliminary data.</text>
</comment>
<feature type="region of interest" description="Disordered" evidence="1">
    <location>
        <begin position="1"/>
        <end position="81"/>
    </location>
</feature>
<organism evidence="2 3">
    <name type="scientific">Cotesia congregata</name>
    <name type="common">Parasitoid wasp</name>
    <name type="synonym">Apanteles congregatus</name>
    <dbReference type="NCBI Taxonomy" id="51543"/>
    <lineage>
        <taxon>Eukaryota</taxon>
        <taxon>Metazoa</taxon>
        <taxon>Ecdysozoa</taxon>
        <taxon>Arthropoda</taxon>
        <taxon>Hexapoda</taxon>
        <taxon>Insecta</taxon>
        <taxon>Pterygota</taxon>
        <taxon>Neoptera</taxon>
        <taxon>Endopterygota</taxon>
        <taxon>Hymenoptera</taxon>
        <taxon>Apocrita</taxon>
        <taxon>Ichneumonoidea</taxon>
        <taxon>Braconidae</taxon>
        <taxon>Microgastrinae</taxon>
        <taxon>Cotesia</taxon>
    </lineage>
</organism>
<evidence type="ECO:0000313" key="2">
    <source>
        <dbReference type="EMBL" id="CAG5087179.1"/>
    </source>
</evidence>
<keyword evidence="3" id="KW-1185">Reference proteome</keyword>
<feature type="compositionally biased region" description="Low complexity" evidence="1">
    <location>
        <begin position="43"/>
        <end position="55"/>
    </location>
</feature>
<dbReference type="AlphaFoldDB" id="A0A8J2HBV2"/>
<dbReference type="OrthoDB" id="6365503at2759"/>
<sequence>MTHSSRKRLRSMEDESSEFTPLSKRINNLHLNGFPGIPENYTSSSNDSEPSTSSSPGNKHPVQNNFASDYRPDLNANDNPHYYESNKLLYTLSMERMHRRSNF</sequence>
<dbReference type="Proteomes" id="UP000786811">
    <property type="component" value="Unassembled WGS sequence"/>
</dbReference>
<evidence type="ECO:0000313" key="3">
    <source>
        <dbReference type="Proteomes" id="UP000786811"/>
    </source>
</evidence>
<protein>
    <submittedName>
        <fullName evidence="2">Uncharacterized protein</fullName>
    </submittedName>
</protein>